<evidence type="ECO:0000313" key="11">
    <source>
        <dbReference type="Ensembl" id="ENSPNAP00000018169.1"/>
    </source>
</evidence>
<evidence type="ECO:0008006" key="13">
    <source>
        <dbReference type="Google" id="ProtNLM"/>
    </source>
</evidence>
<dbReference type="Gene3D" id="2.10.60.10">
    <property type="entry name" value="CD59"/>
    <property type="match status" value="2"/>
</dbReference>
<dbReference type="Pfam" id="PF00087">
    <property type="entry name" value="Toxin_TOLIP"/>
    <property type="match status" value="1"/>
</dbReference>
<dbReference type="InterPro" id="IPR016054">
    <property type="entry name" value="LY6_UPA_recep-like"/>
</dbReference>
<keyword evidence="12" id="KW-1185">Reference proteome</keyword>
<reference evidence="11" key="2">
    <citation type="submission" date="2025-08" db="UniProtKB">
        <authorList>
            <consortium name="Ensembl"/>
        </authorList>
    </citation>
    <scope>IDENTIFICATION</scope>
</reference>
<keyword evidence="5 8" id="KW-0732">Signal</keyword>
<evidence type="ECO:0000256" key="8">
    <source>
        <dbReference type="SAM" id="SignalP"/>
    </source>
</evidence>
<evidence type="ECO:0000256" key="5">
    <source>
        <dbReference type="ARBA" id="ARBA00022729"/>
    </source>
</evidence>
<dbReference type="InterPro" id="IPR050918">
    <property type="entry name" value="CNF-like_PLA2_Inhibitor"/>
</dbReference>
<dbReference type="GO" id="GO:0005886">
    <property type="term" value="C:plasma membrane"/>
    <property type="evidence" value="ECO:0007669"/>
    <property type="project" value="UniProtKB-SubCell"/>
</dbReference>
<name>A0A3B4D5H9_PYGNA</name>
<evidence type="ECO:0000256" key="4">
    <source>
        <dbReference type="ARBA" id="ARBA00022525"/>
    </source>
</evidence>
<proteinExistence type="predicted"/>
<feature type="chain" id="PRO_5017484187" description="UPAR/Ly6 domain-containing protein" evidence="8">
    <location>
        <begin position="20"/>
        <end position="227"/>
    </location>
</feature>
<keyword evidence="3" id="KW-1003">Cell membrane</keyword>
<evidence type="ECO:0000259" key="10">
    <source>
        <dbReference type="Pfam" id="PF00087"/>
    </source>
</evidence>
<dbReference type="SUPFAM" id="SSF57302">
    <property type="entry name" value="Snake toxin-like"/>
    <property type="match status" value="2"/>
</dbReference>
<evidence type="ECO:0000256" key="7">
    <source>
        <dbReference type="ARBA" id="ARBA00023180"/>
    </source>
</evidence>
<reference evidence="11 12" key="1">
    <citation type="submission" date="2020-10" db="EMBL/GenBank/DDBJ databases">
        <title>Pygocentrus nattereri (red-bellied piranha) genome, fPygNat1, primary haplotype.</title>
        <authorList>
            <person name="Myers G."/>
            <person name="Meyer A."/>
            <person name="Karagic N."/>
            <person name="Pippel M."/>
            <person name="Winkler S."/>
            <person name="Tracey A."/>
            <person name="Wood J."/>
            <person name="Formenti G."/>
            <person name="Howe K."/>
            <person name="Fedrigo O."/>
            <person name="Jarvis E.D."/>
        </authorList>
    </citation>
    <scope>NUCLEOTIDE SEQUENCE [LARGE SCALE GENOMIC DNA]</scope>
</reference>
<dbReference type="Ensembl" id="ENSPNAT00000027261.2">
    <property type="protein sequence ID" value="ENSPNAP00000018169.1"/>
    <property type="gene ID" value="ENSPNAG00000024550.2"/>
</dbReference>
<comment type="subcellular location">
    <subcellularLocation>
        <location evidence="1">Cell membrane</location>
    </subcellularLocation>
    <subcellularLocation>
        <location evidence="2">Secreted</location>
    </subcellularLocation>
</comment>
<dbReference type="PANTHER" id="PTHR20914">
    <property type="entry name" value="LY6/PLAUR DOMAIN-CONTAINING PROTEIN 8"/>
    <property type="match status" value="1"/>
</dbReference>
<keyword evidence="6" id="KW-0472">Membrane</keyword>
<dbReference type="InterPro" id="IPR035076">
    <property type="entry name" value="Toxin/TOLIP"/>
</dbReference>
<feature type="domain" description="Snake toxin/toxin-like" evidence="10">
    <location>
        <begin position="120"/>
        <end position="189"/>
    </location>
</feature>
<feature type="domain" description="UPAR/Ly6" evidence="9">
    <location>
        <begin position="19"/>
        <end position="106"/>
    </location>
</feature>
<evidence type="ECO:0000259" key="9">
    <source>
        <dbReference type="Pfam" id="PF00021"/>
    </source>
</evidence>
<evidence type="ECO:0000256" key="1">
    <source>
        <dbReference type="ARBA" id="ARBA00004236"/>
    </source>
</evidence>
<accession>A0A3B4D5H9</accession>
<dbReference type="STRING" id="42514.ENSPNAP00000018169"/>
<reference evidence="11" key="3">
    <citation type="submission" date="2025-09" db="UniProtKB">
        <authorList>
            <consortium name="Ensembl"/>
        </authorList>
    </citation>
    <scope>IDENTIFICATION</scope>
</reference>
<dbReference type="Proteomes" id="UP001501920">
    <property type="component" value="Chromosome 9"/>
</dbReference>
<dbReference type="InterPro" id="IPR045860">
    <property type="entry name" value="Snake_toxin-like_sf"/>
</dbReference>
<protein>
    <recommendedName>
        <fullName evidence="13">UPAR/Ly6 domain-containing protein</fullName>
    </recommendedName>
</protein>
<evidence type="ECO:0000256" key="2">
    <source>
        <dbReference type="ARBA" id="ARBA00004613"/>
    </source>
</evidence>
<feature type="signal peptide" evidence="8">
    <location>
        <begin position="1"/>
        <end position="19"/>
    </location>
</feature>
<organism evidence="11 12">
    <name type="scientific">Pygocentrus nattereri</name>
    <name type="common">Red-bellied piranha</name>
    <dbReference type="NCBI Taxonomy" id="42514"/>
    <lineage>
        <taxon>Eukaryota</taxon>
        <taxon>Metazoa</taxon>
        <taxon>Chordata</taxon>
        <taxon>Craniata</taxon>
        <taxon>Vertebrata</taxon>
        <taxon>Euteleostomi</taxon>
        <taxon>Actinopterygii</taxon>
        <taxon>Neopterygii</taxon>
        <taxon>Teleostei</taxon>
        <taxon>Ostariophysi</taxon>
        <taxon>Characiformes</taxon>
        <taxon>Characoidei</taxon>
        <taxon>Pygocentrus</taxon>
    </lineage>
</organism>
<evidence type="ECO:0000256" key="6">
    <source>
        <dbReference type="ARBA" id="ARBA00023136"/>
    </source>
</evidence>
<dbReference type="PANTHER" id="PTHR20914:SF9">
    <property type="entry name" value="COILED, ISOFORM A"/>
    <property type="match status" value="1"/>
</dbReference>
<keyword evidence="4" id="KW-0964">Secreted</keyword>
<evidence type="ECO:0000256" key="3">
    <source>
        <dbReference type="ARBA" id="ARBA00022475"/>
    </source>
</evidence>
<dbReference type="GO" id="GO:0005576">
    <property type="term" value="C:extracellular region"/>
    <property type="evidence" value="ECO:0007669"/>
    <property type="project" value="UniProtKB-SubCell"/>
</dbReference>
<keyword evidence="7" id="KW-0325">Glycoprotein</keyword>
<dbReference type="AlphaFoldDB" id="A0A3B4D5H9"/>
<dbReference type="Pfam" id="PF00021">
    <property type="entry name" value="UPAR_LY6"/>
    <property type="match status" value="1"/>
</dbReference>
<sequence>MKLQVTLALICVLFPKALALQCYQCIPGLSGTCTDTTTECPAQCISRAITTNSRLTRVLCSLGDQEHEVSLKGCAAPGQCFIGSLNLGFSRMTFSSYCCSTDLCNAFEQPDFQPPPLWKECYVCTEKDCKGTLTCELGNYCITATAMLHGARMTLKGCASKHVCSAPASILKEAGIIGNVSCCSGNLCNRCEKKGMKCCDTDLCNGAEGVKLSLLIVMVPLISTLFI</sequence>
<dbReference type="GeneTree" id="ENSGT01110000267394"/>
<evidence type="ECO:0000313" key="12">
    <source>
        <dbReference type="Proteomes" id="UP001501920"/>
    </source>
</evidence>